<proteinExistence type="predicted"/>
<protein>
    <submittedName>
        <fullName evidence="1">Uncharacterized protein</fullName>
    </submittedName>
</protein>
<comment type="caution">
    <text evidence="1">The sequence shown here is derived from an EMBL/GenBank/DDBJ whole genome shotgun (WGS) entry which is preliminary data.</text>
</comment>
<gene>
    <name evidence="1" type="ORF">BU25DRAFT_412241</name>
</gene>
<accession>A0ACB6RVD5</accession>
<sequence length="93" mass="10632">MLSVYFCVTAQRTEHIQKLDFFYLHSATLSVHFTSLLNHPALSTEARIRFLEWKGRWDLANYASRGAAPSTKKNSPTTYPRSPSKVGRMSLIE</sequence>
<organism evidence="1 2">
    <name type="scientific">Macroventuria anomochaeta</name>
    <dbReference type="NCBI Taxonomy" id="301207"/>
    <lineage>
        <taxon>Eukaryota</taxon>
        <taxon>Fungi</taxon>
        <taxon>Dikarya</taxon>
        <taxon>Ascomycota</taxon>
        <taxon>Pezizomycotina</taxon>
        <taxon>Dothideomycetes</taxon>
        <taxon>Pleosporomycetidae</taxon>
        <taxon>Pleosporales</taxon>
        <taxon>Pleosporineae</taxon>
        <taxon>Didymellaceae</taxon>
        <taxon>Macroventuria</taxon>
    </lineage>
</organism>
<name>A0ACB6RVD5_9PLEO</name>
<dbReference type="Proteomes" id="UP000799754">
    <property type="component" value="Unassembled WGS sequence"/>
</dbReference>
<evidence type="ECO:0000313" key="1">
    <source>
        <dbReference type="EMBL" id="KAF2626001.1"/>
    </source>
</evidence>
<evidence type="ECO:0000313" key="2">
    <source>
        <dbReference type="Proteomes" id="UP000799754"/>
    </source>
</evidence>
<dbReference type="EMBL" id="MU006723">
    <property type="protein sequence ID" value="KAF2626001.1"/>
    <property type="molecule type" value="Genomic_DNA"/>
</dbReference>
<keyword evidence="2" id="KW-1185">Reference proteome</keyword>
<reference evidence="1" key="1">
    <citation type="journal article" date="2020" name="Stud. Mycol.">
        <title>101 Dothideomycetes genomes: a test case for predicting lifestyles and emergence of pathogens.</title>
        <authorList>
            <person name="Haridas S."/>
            <person name="Albert R."/>
            <person name="Binder M."/>
            <person name="Bloem J."/>
            <person name="Labutti K."/>
            <person name="Salamov A."/>
            <person name="Andreopoulos B."/>
            <person name="Baker S."/>
            <person name="Barry K."/>
            <person name="Bills G."/>
            <person name="Bluhm B."/>
            <person name="Cannon C."/>
            <person name="Castanera R."/>
            <person name="Culley D."/>
            <person name="Daum C."/>
            <person name="Ezra D."/>
            <person name="Gonzalez J."/>
            <person name="Henrissat B."/>
            <person name="Kuo A."/>
            <person name="Liang C."/>
            <person name="Lipzen A."/>
            <person name="Lutzoni F."/>
            <person name="Magnuson J."/>
            <person name="Mondo S."/>
            <person name="Nolan M."/>
            <person name="Ohm R."/>
            <person name="Pangilinan J."/>
            <person name="Park H.-J."/>
            <person name="Ramirez L."/>
            <person name="Alfaro M."/>
            <person name="Sun H."/>
            <person name="Tritt A."/>
            <person name="Yoshinaga Y."/>
            <person name="Zwiers L.-H."/>
            <person name="Turgeon B."/>
            <person name="Goodwin S."/>
            <person name="Spatafora J."/>
            <person name="Crous P."/>
            <person name="Grigoriev I."/>
        </authorList>
    </citation>
    <scope>NUCLEOTIDE SEQUENCE</scope>
    <source>
        <strain evidence="1">CBS 525.71</strain>
    </source>
</reference>